<feature type="region of interest" description="Disordered" evidence="1">
    <location>
        <begin position="1"/>
        <end position="25"/>
    </location>
</feature>
<feature type="region of interest" description="Disordered" evidence="1">
    <location>
        <begin position="418"/>
        <end position="437"/>
    </location>
</feature>
<proteinExistence type="predicted"/>
<evidence type="ECO:0000313" key="3">
    <source>
        <dbReference type="Proteomes" id="UP001159363"/>
    </source>
</evidence>
<evidence type="ECO:0000313" key="2">
    <source>
        <dbReference type="EMBL" id="KAJ8872339.1"/>
    </source>
</evidence>
<keyword evidence="3" id="KW-1185">Reference proteome</keyword>
<evidence type="ECO:0000256" key="1">
    <source>
        <dbReference type="SAM" id="MobiDB-lite"/>
    </source>
</evidence>
<sequence>MLCLGFEPRTSRTPDRRRHGMPTPGKELRKLNTISAYTRQKAKSKYRKRMRLERASQTQSSDTHETLYDRVKRCRERKINIKASERVNVDLVAREGAGSFFDGYTSVEGPASARNLSRSVIRYLLILRLRNRQGATINRAQCSKEATFNYNVIYANNKTEGFDLFYEKIERIRYTFDTSAYLVAKNVGYQTKDIGLPNQSRVNMTRIPNVMRQQIWSMAERITAWDVRKPNKIQRTTRKVMCKCFVQPISNGVCLRQGNNSLTAIPPSAHLRSVPGLATREHCNGDGKNIISFPCALFPQNFKRHIANQSPNGGKCVKGMSRVMLRTKQDESYEETSSNVAIQFSLCRLCGAKTIITLCPNSPEMHTCAYLSPEMTSQVSEVSMEQRRNERAGVMGDPQENPPTSGIVWHDSRLRKSGVNRPGIEPVRRPVLGTDSPHTGRAGFQNELHALISRPFSKIPVKTILIGGNMCYVHIAYVWPQG</sequence>
<protein>
    <submittedName>
        <fullName evidence="2">Uncharacterized protein</fullName>
    </submittedName>
</protein>
<dbReference type="EMBL" id="JARBHB010000011">
    <property type="protein sequence ID" value="KAJ8872339.1"/>
    <property type="molecule type" value="Genomic_DNA"/>
</dbReference>
<organism evidence="2 3">
    <name type="scientific">Dryococelus australis</name>
    <dbReference type="NCBI Taxonomy" id="614101"/>
    <lineage>
        <taxon>Eukaryota</taxon>
        <taxon>Metazoa</taxon>
        <taxon>Ecdysozoa</taxon>
        <taxon>Arthropoda</taxon>
        <taxon>Hexapoda</taxon>
        <taxon>Insecta</taxon>
        <taxon>Pterygota</taxon>
        <taxon>Neoptera</taxon>
        <taxon>Polyneoptera</taxon>
        <taxon>Phasmatodea</taxon>
        <taxon>Verophasmatodea</taxon>
        <taxon>Anareolatae</taxon>
        <taxon>Phasmatidae</taxon>
        <taxon>Eurycanthinae</taxon>
        <taxon>Dryococelus</taxon>
    </lineage>
</organism>
<name>A0ABQ9GK00_9NEOP</name>
<reference evidence="2 3" key="1">
    <citation type="submission" date="2023-02" db="EMBL/GenBank/DDBJ databases">
        <title>LHISI_Scaffold_Assembly.</title>
        <authorList>
            <person name="Stuart O.P."/>
            <person name="Cleave R."/>
            <person name="Magrath M.J.L."/>
            <person name="Mikheyev A.S."/>
        </authorList>
    </citation>
    <scope>NUCLEOTIDE SEQUENCE [LARGE SCALE GENOMIC DNA]</scope>
    <source>
        <strain evidence="2">Daus_M_001</strain>
        <tissue evidence="2">Leg muscle</tissue>
    </source>
</reference>
<accession>A0ABQ9GK00</accession>
<comment type="caution">
    <text evidence="2">The sequence shown here is derived from an EMBL/GenBank/DDBJ whole genome shotgun (WGS) entry which is preliminary data.</text>
</comment>
<dbReference type="Proteomes" id="UP001159363">
    <property type="component" value="Chromosome 10"/>
</dbReference>
<gene>
    <name evidence="2" type="ORF">PR048_025943</name>
</gene>